<evidence type="ECO:0000313" key="4">
    <source>
        <dbReference type="Ensembl" id="ENSFHEP00000008075.1"/>
    </source>
</evidence>
<dbReference type="GO" id="GO:0005886">
    <property type="term" value="C:plasma membrane"/>
    <property type="evidence" value="ECO:0007669"/>
    <property type="project" value="UniProtKB-SubCell"/>
</dbReference>
<feature type="domain" description="C-type lectin" evidence="3">
    <location>
        <begin position="99"/>
        <end position="204"/>
    </location>
</feature>
<evidence type="ECO:0000259" key="3">
    <source>
        <dbReference type="PROSITE" id="PS50041"/>
    </source>
</evidence>
<dbReference type="PROSITE" id="PS50041">
    <property type="entry name" value="C_TYPE_LECTIN_2"/>
    <property type="match status" value="1"/>
</dbReference>
<feature type="region of interest" description="Disordered" evidence="2">
    <location>
        <begin position="1"/>
        <end position="72"/>
    </location>
</feature>
<proteinExistence type="predicted"/>
<evidence type="ECO:0000256" key="1">
    <source>
        <dbReference type="ARBA" id="ARBA00004401"/>
    </source>
</evidence>
<dbReference type="SUPFAM" id="SSF56436">
    <property type="entry name" value="C-type lectin-like"/>
    <property type="match status" value="1"/>
</dbReference>
<accession>A0A3Q2P8A6</accession>
<dbReference type="PANTHER" id="PTHR45710">
    <property type="entry name" value="C-TYPE LECTIN DOMAIN-CONTAINING PROTEIN 180"/>
    <property type="match status" value="1"/>
</dbReference>
<comment type="subcellular location">
    <subcellularLocation>
        <location evidence="1">Cell membrane</location>
        <topology evidence="1">Single-pass type II membrane protein</topology>
    </subcellularLocation>
</comment>
<feature type="compositionally biased region" description="Low complexity" evidence="2">
    <location>
        <begin position="56"/>
        <end position="70"/>
    </location>
</feature>
<dbReference type="Pfam" id="PF00059">
    <property type="entry name" value="Lectin_C"/>
    <property type="match status" value="1"/>
</dbReference>
<organism evidence="4 5">
    <name type="scientific">Fundulus heteroclitus</name>
    <name type="common">Killifish</name>
    <name type="synonym">Mummichog</name>
    <dbReference type="NCBI Taxonomy" id="8078"/>
    <lineage>
        <taxon>Eukaryota</taxon>
        <taxon>Metazoa</taxon>
        <taxon>Chordata</taxon>
        <taxon>Craniata</taxon>
        <taxon>Vertebrata</taxon>
        <taxon>Euteleostomi</taxon>
        <taxon>Actinopterygii</taxon>
        <taxon>Neopterygii</taxon>
        <taxon>Teleostei</taxon>
        <taxon>Neoteleostei</taxon>
        <taxon>Acanthomorphata</taxon>
        <taxon>Ovalentaria</taxon>
        <taxon>Atherinomorphae</taxon>
        <taxon>Cyprinodontiformes</taxon>
        <taxon>Fundulidae</taxon>
        <taxon>Fundulus</taxon>
    </lineage>
</organism>
<dbReference type="Ensembl" id="ENSFHET00000002742.1">
    <property type="protein sequence ID" value="ENSFHEP00000008075.1"/>
    <property type="gene ID" value="ENSFHEG00000009267.1"/>
</dbReference>
<dbReference type="GeneTree" id="ENSGT00940000175963"/>
<dbReference type="PANTHER" id="PTHR45710:SF36">
    <property type="entry name" value="C-TYPE LECTIN DOMAIN-CONTAINING PROTEIN"/>
    <property type="match status" value="1"/>
</dbReference>
<name>A0A3Q2P8A6_FUNHE</name>
<dbReference type="SMART" id="SM00034">
    <property type="entry name" value="CLECT"/>
    <property type="match status" value="1"/>
</dbReference>
<protein>
    <recommendedName>
        <fullName evidence="3">C-type lectin domain-containing protein</fullName>
    </recommendedName>
</protein>
<dbReference type="InterPro" id="IPR050828">
    <property type="entry name" value="C-type_lectin/matrix_domain"/>
</dbReference>
<reference evidence="4" key="1">
    <citation type="submission" date="2025-08" db="UniProtKB">
        <authorList>
            <consortium name="Ensembl"/>
        </authorList>
    </citation>
    <scope>IDENTIFICATION</scope>
</reference>
<dbReference type="Proteomes" id="UP000265000">
    <property type="component" value="Unplaced"/>
</dbReference>
<sequence length="210" mass="23160">MPPMHPLPSTYSGSGRGGSSFSREAQTSLSPATWASSSGGTPRRSQPGDIVPPACPGSSSGPFGSALSSPQRIGTSPASQFLLFKGHECLKCEAGWEQHGGNCYKFNTRKFSWNKSRDSCKDLGGDLVKIDSREEELMMENFDKFWIGLTDSEEEDRWLWVDGSPLEARLESISFYPRITHTEADDLNNWFDSSCDVPHKSICDKIKLSV</sequence>
<evidence type="ECO:0000313" key="5">
    <source>
        <dbReference type="Proteomes" id="UP000265000"/>
    </source>
</evidence>
<dbReference type="InterPro" id="IPR016187">
    <property type="entry name" value="CTDL_fold"/>
</dbReference>
<evidence type="ECO:0000256" key="2">
    <source>
        <dbReference type="SAM" id="MobiDB-lite"/>
    </source>
</evidence>
<feature type="compositionally biased region" description="Polar residues" evidence="2">
    <location>
        <begin position="24"/>
        <end position="44"/>
    </location>
</feature>
<keyword evidence="5" id="KW-1185">Reference proteome</keyword>
<dbReference type="Gene3D" id="3.10.100.10">
    <property type="entry name" value="Mannose-Binding Protein A, subunit A"/>
    <property type="match status" value="1"/>
</dbReference>
<dbReference type="AlphaFoldDB" id="A0A3Q2P8A6"/>
<reference evidence="4" key="2">
    <citation type="submission" date="2025-09" db="UniProtKB">
        <authorList>
            <consortium name="Ensembl"/>
        </authorList>
    </citation>
    <scope>IDENTIFICATION</scope>
</reference>
<dbReference type="InterPro" id="IPR016186">
    <property type="entry name" value="C-type_lectin-like/link_sf"/>
</dbReference>
<dbReference type="STRING" id="8078.ENSFHEP00000008075"/>
<dbReference type="InterPro" id="IPR001304">
    <property type="entry name" value="C-type_lectin-like"/>
</dbReference>